<dbReference type="PANTHER" id="PTHR13217:SF11">
    <property type="entry name" value="PLECKSTRIN HOMOLOGY DOMAIN-CONTAINING FAMILY G MEMBER 5"/>
    <property type="match status" value="1"/>
</dbReference>
<comment type="caution">
    <text evidence="3">The sequence shown here is derived from an EMBL/GenBank/DDBJ whole genome shotgun (WGS) entry which is preliminary data.</text>
</comment>
<evidence type="ECO:0000313" key="4">
    <source>
        <dbReference type="Proteomes" id="UP000271974"/>
    </source>
</evidence>
<evidence type="ECO:0000256" key="1">
    <source>
        <dbReference type="SAM" id="MobiDB-lite"/>
    </source>
</evidence>
<dbReference type="SUPFAM" id="SSF54236">
    <property type="entry name" value="Ubiquitin-like"/>
    <property type="match status" value="1"/>
</dbReference>
<dbReference type="EMBL" id="RQTK01000472">
    <property type="protein sequence ID" value="RUS79073.1"/>
    <property type="molecule type" value="Genomic_DNA"/>
</dbReference>
<dbReference type="PANTHER" id="PTHR13217">
    <property type="entry name" value="PLECKSTRIN HOMOLOGY DOMAIN-CONTAINING FAMILY G MEMBER 7"/>
    <property type="match status" value="1"/>
</dbReference>
<dbReference type="GO" id="GO:0030139">
    <property type="term" value="C:endocytic vesicle"/>
    <property type="evidence" value="ECO:0007669"/>
    <property type="project" value="TreeGrafter"/>
</dbReference>
<dbReference type="GO" id="GO:0030424">
    <property type="term" value="C:axon"/>
    <property type="evidence" value="ECO:0007669"/>
    <property type="project" value="TreeGrafter"/>
</dbReference>
<feature type="compositionally biased region" description="Gly residues" evidence="1">
    <location>
        <begin position="223"/>
        <end position="234"/>
    </location>
</feature>
<dbReference type="InterPro" id="IPR000219">
    <property type="entry name" value="DH_dom"/>
</dbReference>
<dbReference type="OrthoDB" id="6147960at2759"/>
<sequence>TLTLLYDPCSTHTPSPLTRSSAQERRDSGLGDFTSGALAPELDSPGADASNSATSGGGPASHRVPVRRQSRIAINASHFTLKFSGGDGQREDLEVVAAVHNRPTTLREAIESVLESRNLDINNVNVFIEKSRTPLPINSDTVFLAGNTLEIKEKDDKDADSTTQGKQRTSSSNNKSGSTKGNKQGRNSRRDSVGVVPLLLEPPPTKQRRGSLQLPFREHFFNKGGGGGGGGGNGDSSKGADALKVYDDSFGSLRGRGRAPNLSIDDTFYPPMSPQGTWSEGTSKKNKSQKLSVVNLFTPGNKDRERQDQLNELLGRYSTHGLPPLPELLALGRPKLDDSSLVILELEPRWQSIVDSNTNMTKKQQEHQEAVWELLQTEVSYIKQIRVIID</sequence>
<dbReference type="GO" id="GO:0005085">
    <property type="term" value="F:guanyl-nucleotide exchange factor activity"/>
    <property type="evidence" value="ECO:0007669"/>
    <property type="project" value="InterPro"/>
</dbReference>
<reference evidence="3 4" key="1">
    <citation type="submission" date="2019-01" db="EMBL/GenBank/DDBJ databases">
        <title>A draft genome assembly of the solar-powered sea slug Elysia chlorotica.</title>
        <authorList>
            <person name="Cai H."/>
            <person name="Li Q."/>
            <person name="Fang X."/>
            <person name="Li J."/>
            <person name="Curtis N.E."/>
            <person name="Altenburger A."/>
            <person name="Shibata T."/>
            <person name="Feng M."/>
            <person name="Maeda T."/>
            <person name="Schwartz J.A."/>
            <person name="Shigenobu S."/>
            <person name="Lundholm N."/>
            <person name="Nishiyama T."/>
            <person name="Yang H."/>
            <person name="Hasebe M."/>
            <person name="Li S."/>
            <person name="Pierce S.K."/>
            <person name="Wang J."/>
        </authorList>
    </citation>
    <scope>NUCLEOTIDE SEQUENCE [LARGE SCALE GENOMIC DNA]</scope>
    <source>
        <strain evidence="3">EC2010</strain>
        <tissue evidence="3">Whole organism of an adult</tissue>
    </source>
</reference>
<dbReference type="CDD" id="cd17068">
    <property type="entry name" value="RBD_PLEKHG5"/>
    <property type="match status" value="1"/>
</dbReference>
<protein>
    <recommendedName>
        <fullName evidence="2">DH domain-containing protein</fullName>
    </recommendedName>
</protein>
<dbReference type="Gene3D" id="1.20.900.10">
    <property type="entry name" value="Dbl homology (DH) domain"/>
    <property type="match status" value="1"/>
</dbReference>
<accession>A0A433TBT4</accession>
<dbReference type="InterPro" id="IPR035899">
    <property type="entry name" value="DBL_dom_sf"/>
</dbReference>
<dbReference type="GO" id="GO:0005886">
    <property type="term" value="C:plasma membrane"/>
    <property type="evidence" value="ECO:0007669"/>
    <property type="project" value="TreeGrafter"/>
</dbReference>
<dbReference type="STRING" id="188477.A0A433TBT4"/>
<feature type="compositionally biased region" description="Polar residues" evidence="1">
    <location>
        <begin position="10"/>
        <end position="21"/>
    </location>
</feature>
<feature type="region of interest" description="Disordered" evidence="1">
    <location>
        <begin position="1"/>
        <end position="65"/>
    </location>
</feature>
<dbReference type="InterPro" id="IPR029071">
    <property type="entry name" value="Ubiquitin-like_domsf"/>
</dbReference>
<organism evidence="3 4">
    <name type="scientific">Elysia chlorotica</name>
    <name type="common">Eastern emerald elysia</name>
    <name type="synonym">Sea slug</name>
    <dbReference type="NCBI Taxonomy" id="188477"/>
    <lineage>
        <taxon>Eukaryota</taxon>
        <taxon>Metazoa</taxon>
        <taxon>Spiralia</taxon>
        <taxon>Lophotrochozoa</taxon>
        <taxon>Mollusca</taxon>
        <taxon>Gastropoda</taxon>
        <taxon>Heterobranchia</taxon>
        <taxon>Euthyneura</taxon>
        <taxon>Panpulmonata</taxon>
        <taxon>Sacoglossa</taxon>
        <taxon>Placobranchoidea</taxon>
        <taxon>Plakobranchidae</taxon>
        <taxon>Elysia</taxon>
    </lineage>
</organism>
<evidence type="ECO:0000313" key="3">
    <source>
        <dbReference type="EMBL" id="RUS79073.1"/>
    </source>
</evidence>
<dbReference type="SUPFAM" id="SSF48065">
    <property type="entry name" value="DBL homology domain (DH-domain)"/>
    <property type="match status" value="1"/>
</dbReference>
<feature type="non-terminal residue" evidence="3">
    <location>
        <position position="390"/>
    </location>
</feature>
<proteinExistence type="predicted"/>
<gene>
    <name evidence="3" type="ORF">EGW08_013159</name>
</gene>
<dbReference type="Proteomes" id="UP000271974">
    <property type="component" value="Unassembled WGS sequence"/>
</dbReference>
<name>A0A433TBT4_ELYCH</name>
<dbReference type="GO" id="GO:0043542">
    <property type="term" value="P:endothelial cell migration"/>
    <property type="evidence" value="ECO:0007669"/>
    <property type="project" value="TreeGrafter"/>
</dbReference>
<dbReference type="GO" id="GO:0007266">
    <property type="term" value="P:Rho protein signal transduction"/>
    <property type="evidence" value="ECO:0007669"/>
    <property type="project" value="TreeGrafter"/>
</dbReference>
<feature type="domain" description="DH" evidence="2">
    <location>
        <begin position="366"/>
        <end position="390"/>
    </location>
</feature>
<dbReference type="PROSITE" id="PS50010">
    <property type="entry name" value="DH_2"/>
    <property type="match status" value="1"/>
</dbReference>
<feature type="non-terminal residue" evidence="3">
    <location>
        <position position="1"/>
    </location>
</feature>
<dbReference type="AlphaFoldDB" id="A0A433TBT4"/>
<dbReference type="InterPro" id="IPR040181">
    <property type="entry name" value="PKHG5/7"/>
</dbReference>
<evidence type="ECO:0000259" key="2">
    <source>
        <dbReference type="PROSITE" id="PS50010"/>
    </source>
</evidence>
<feature type="region of interest" description="Disordered" evidence="1">
    <location>
        <begin position="262"/>
        <end position="285"/>
    </location>
</feature>
<feature type="region of interest" description="Disordered" evidence="1">
    <location>
        <begin position="154"/>
        <end position="240"/>
    </location>
</feature>
<keyword evidence="4" id="KW-1185">Reference proteome</keyword>
<feature type="compositionally biased region" description="Low complexity" evidence="1">
    <location>
        <begin position="169"/>
        <end position="182"/>
    </location>
</feature>